<sequence>MTHIAWLMVVAALLPLVASLASKIAGKGFDNREPRAWLGNQRGWRARADAAQANSFEALPFFYAAVLFALYRQAPAAHLGVLMGAWVVVRLVYLALYAGGYGTLRSLCWITAFVLNVMILFAGR</sequence>
<evidence type="ECO:0000256" key="3">
    <source>
        <dbReference type="ARBA" id="ARBA00022989"/>
    </source>
</evidence>
<dbReference type="eggNOG" id="COG3686">
    <property type="taxonomic scope" value="Bacteria"/>
</dbReference>
<organism evidence="6 7">
    <name type="scientific">Bordetella trematum</name>
    <dbReference type="NCBI Taxonomy" id="123899"/>
    <lineage>
        <taxon>Bacteria</taxon>
        <taxon>Pseudomonadati</taxon>
        <taxon>Pseudomonadota</taxon>
        <taxon>Betaproteobacteria</taxon>
        <taxon>Burkholderiales</taxon>
        <taxon>Alcaligenaceae</taxon>
        <taxon>Bordetella</taxon>
    </lineage>
</organism>
<dbReference type="InterPro" id="IPR023352">
    <property type="entry name" value="MAPEG-like_dom_sf"/>
</dbReference>
<keyword evidence="3 5" id="KW-1133">Transmembrane helix</keyword>
<accession>A0A157R4N9</accession>
<reference evidence="6 7" key="1">
    <citation type="submission" date="2016-04" db="EMBL/GenBank/DDBJ databases">
        <authorList>
            <consortium name="Pathogen Informatics"/>
        </authorList>
    </citation>
    <scope>NUCLEOTIDE SEQUENCE [LARGE SCALE GENOMIC DNA]</scope>
    <source>
        <strain evidence="6 7">H044680328</strain>
    </source>
</reference>
<evidence type="ECO:0000256" key="5">
    <source>
        <dbReference type="SAM" id="Phobius"/>
    </source>
</evidence>
<evidence type="ECO:0000256" key="4">
    <source>
        <dbReference type="ARBA" id="ARBA00023136"/>
    </source>
</evidence>
<evidence type="ECO:0000313" key="6">
    <source>
        <dbReference type="EMBL" id="SAI73164.1"/>
    </source>
</evidence>
<dbReference type="Gene3D" id="1.20.120.550">
    <property type="entry name" value="Membrane associated eicosanoid/glutathione metabolism-like domain"/>
    <property type="match status" value="1"/>
</dbReference>
<evidence type="ECO:0000256" key="1">
    <source>
        <dbReference type="ARBA" id="ARBA00004370"/>
    </source>
</evidence>
<dbReference type="Proteomes" id="UP000076825">
    <property type="component" value="Chromosome 1"/>
</dbReference>
<keyword evidence="2 5" id="KW-0812">Transmembrane</keyword>
<feature type="transmembrane region" description="Helical" evidence="5">
    <location>
        <begin position="104"/>
        <end position="123"/>
    </location>
</feature>
<dbReference type="GO" id="GO:0016020">
    <property type="term" value="C:membrane"/>
    <property type="evidence" value="ECO:0007669"/>
    <property type="project" value="UniProtKB-SubCell"/>
</dbReference>
<dbReference type="PATRIC" id="fig|123899.6.peg.3549"/>
<dbReference type="RefSeq" id="WP_033534846.1">
    <property type="nucleotide sequence ID" value="NZ_CP016340.1"/>
</dbReference>
<comment type="subcellular location">
    <subcellularLocation>
        <location evidence="1">Membrane</location>
    </subcellularLocation>
</comment>
<dbReference type="STRING" id="123899.SAMEA3906487_03548"/>
<dbReference type="KEGG" id="btrm:SAMEA390648703548"/>
<dbReference type="PANTHER" id="PTHR35371:SF1">
    <property type="entry name" value="BLR7753 PROTEIN"/>
    <property type="match status" value="1"/>
</dbReference>
<dbReference type="OrthoDB" id="513661at2"/>
<gene>
    <name evidence="6" type="ORF">SAMEA3906487_03548</name>
</gene>
<dbReference type="AlphaFoldDB" id="A0A157R4N9"/>
<protein>
    <submittedName>
        <fullName evidence="6">MAPEG family</fullName>
    </submittedName>
</protein>
<dbReference type="InterPro" id="IPR001129">
    <property type="entry name" value="Membr-assoc_MAPEG"/>
</dbReference>
<dbReference type="PANTHER" id="PTHR35371">
    <property type="entry name" value="INNER MEMBRANE PROTEIN"/>
    <property type="match status" value="1"/>
</dbReference>
<evidence type="ECO:0000256" key="2">
    <source>
        <dbReference type="ARBA" id="ARBA00022692"/>
    </source>
</evidence>
<dbReference type="Pfam" id="PF01124">
    <property type="entry name" value="MAPEG"/>
    <property type="match status" value="1"/>
</dbReference>
<keyword evidence="4 5" id="KW-0472">Membrane</keyword>
<proteinExistence type="predicted"/>
<dbReference type="GeneID" id="56589218"/>
<name>A0A157R4N9_9BORD</name>
<feature type="transmembrane region" description="Helical" evidence="5">
    <location>
        <begin position="78"/>
        <end position="98"/>
    </location>
</feature>
<dbReference type="SUPFAM" id="SSF161084">
    <property type="entry name" value="MAPEG domain-like"/>
    <property type="match status" value="1"/>
</dbReference>
<dbReference type="EMBL" id="LT546645">
    <property type="protein sequence ID" value="SAI73164.1"/>
    <property type="molecule type" value="Genomic_DNA"/>
</dbReference>
<keyword evidence="7" id="KW-1185">Reference proteome</keyword>
<evidence type="ECO:0000313" key="7">
    <source>
        <dbReference type="Proteomes" id="UP000076825"/>
    </source>
</evidence>